<gene>
    <name evidence="1" type="ORF">S12H4_21996</name>
</gene>
<evidence type="ECO:0000313" key="1">
    <source>
        <dbReference type="EMBL" id="GAI73275.1"/>
    </source>
</evidence>
<dbReference type="EMBL" id="BARW01011398">
    <property type="protein sequence ID" value="GAI73275.1"/>
    <property type="molecule type" value="Genomic_DNA"/>
</dbReference>
<comment type="caution">
    <text evidence="1">The sequence shown here is derived from an EMBL/GenBank/DDBJ whole genome shotgun (WGS) entry which is preliminary data.</text>
</comment>
<reference evidence="1" key="1">
    <citation type="journal article" date="2014" name="Front. Microbiol.">
        <title>High frequency of phylogenetically diverse reductive dehalogenase-homologous genes in deep subseafloor sedimentary metagenomes.</title>
        <authorList>
            <person name="Kawai M."/>
            <person name="Futagami T."/>
            <person name="Toyoda A."/>
            <person name="Takaki Y."/>
            <person name="Nishi S."/>
            <person name="Hori S."/>
            <person name="Arai W."/>
            <person name="Tsubouchi T."/>
            <person name="Morono Y."/>
            <person name="Uchiyama I."/>
            <person name="Ito T."/>
            <person name="Fujiyama A."/>
            <person name="Inagaki F."/>
            <person name="Takami H."/>
        </authorList>
    </citation>
    <scope>NUCLEOTIDE SEQUENCE</scope>
    <source>
        <strain evidence="1">Expedition CK06-06</strain>
    </source>
</reference>
<name>X1SCX0_9ZZZZ</name>
<proteinExistence type="predicted"/>
<sequence length="56" mass="6707">MCFLVEVKRSLVRAREFDEKGYLEYNVTIPIRMTVVNITLTHHYLGQYVKNVFRKS</sequence>
<dbReference type="AlphaFoldDB" id="X1SCX0"/>
<organism evidence="1">
    <name type="scientific">marine sediment metagenome</name>
    <dbReference type="NCBI Taxonomy" id="412755"/>
    <lineage>
        <taxon>unclassified sequences</taxon>
        <taxon>metagenomes</taxon>
        <taxon>ecological metagenomes</taxon>
    </lineage>
</organism>
<protein>
    <submittedName>
        <fullName evidence="1">Uncharacterized protein</fullName>
    </submittedName>
</protein>
<accession>X1SCX0</accession>